<dbReference type="InterPro" id="IPR010583">
    <property type="entry name" value="MipA"/>
</dbReference>
<keyword evidence="4" id="KW-0472">Membrane</keyword>
<evidence type="ECO:0000313" key="7">
    <source>
        <dbReference type="EMBL" id="KHS41637.1"/>
    </source>
</evidence>
<name>A0A0B8ZWZ5_9SPHN</name>
<evidence type="ECO:0000256" key="4">
    <source>
        <dbReference type="ARBA" id="ARBA00023136"/>
    </source>
</evidence>
<keyword evidence="8" id="KW-1185">Reference proteome</keyword>
<dbReference type="AlphaFoldDB" id="A0A0B8ZWZ5"/>
<dbReference type="STRING" id="48936.NJ75_04590"/>
<protein>
    <submittedName>
        <fullName evidence="7">MltA-interacting MipA</fullName>
    </submittedName>
</protein>
<evidence type="ECO:0000313" key="8">
    <source>
        <dbReference type="Proteomes" id="UP000031338"/>
    </source>
</evidence>
<dbReference type="PANTHER" id="PTHR38776">
    <property type="entry name" value="MLTA-INTERACTING PROTEIN-RELATED"/>
    <property type="match status" value="1"/>
</dbReference>
<dbReference type="PATRIC" id="fig|48936.3.peg.4624"/>
<dbReference type="RefSeq" id="WP_236727234.1">
    <property type="nucleotide sequence ID" value="NZ_JRVC01000038.1"/>
</dbReference>
<organism evidence="7 8">
    <name type="scientific">Novosphingobium subterraneum</name>
    <dbReference type="NCBI Taxonomy" id="48936"/>
    <lineage>
        <taxon>Bacteria</taxon>
        <taxon>Pseudomonadati</taxon>
        <taxon>Pseudomonadota</taxon>
        <taxon>Alphaproteobacteria</taxon>
        <taxon>Sphingomonadales</taxon>
        <taxon>Sphingomonadaceae</taxon>
        <taxon>Novosphingobium</taxon>
    </lineage>
</organism>
<evidence type="ECO:0000256" key="2">
    <source>
        <dbReference type="ARBA" id="ARBA00005722"/>
    </source>
</evidence>
<evidence type="ECO:0000256" key="1">
    <source>
        <dbReference type="ARBA" id="ARBA00004442"/>
    </source>
</evidence>
<gene>
    <name evidence="7" type="ORF">NJ75_04590</name>
</gene>
<keyword evidence="5" id="KW-0998">Cell outer membrane</keyword>
<proteinExistence type="inferred from homology"/>
<evidence type="ECO:0000256" key="3">
    <source>
        <dbReference type="ARBA" id="ARBA00022729"/>
    </source>
</evidence>
<reference evidence="7 8" key="1">
    <citation type="submission" date="2014-10" db="EMBL/GenBank/DDBJ databases">
        <title>Draft genome sequence of Novosphingobium subterraneum DSM 12447.</title>
        <authorList>
            <person name="Gan H.M."/>
            <person name="Gan H.Y."/>
            <person name="Savka M.A."/>
        </authorList>
    </citation>
    <scope>NUCLEOTIDE SEQUENCE [LARGE SCALE GENOMIC DNA]</scope>
    <source>
        <strain evidence="7 8">DSM 12447</strain>
    </source>
</reference>
<comment type="similarity">
    <text evidence="2">Belongs to the MipA/OmpV family.</text>
</comment>
<comment type="subcellular location">
    <subcellularLocation>
        <location evidence="1">Cell outer membrane</location>
    </subcellularLocation>
</comment>
<feature type="signal peptide" evidence="6">
    <location>
        <begin position="1"/>
        <end position="27"/>
    </location>
</feature>
<evidence type="ECO:0000256" key="5">
    <source>
        <dbReference type="ARBA" id="ARBA00023237"/>
    </source>
</evidence>
<accession>A0A0B8ZWZ5</accession>
<comment type="caution">
    <text evidence="7">The sequence shown here is derived from an EMBL/GenBank/DDBJ whole genome shotgun (WGS) entry which is preliminary data.</text>
</comment>
<evidence type="ECO:0000256" key="6">
    <source>
        <dbReference type="SAM" id="SignalP"/>
    </source>
</evidence>
<feature type="chain" id="PRO_5002127907" evidence="6">
    <location>
        <begin position="28"/>
        <end position="290"/>
    </location>
</feature>
<dbReference type="EMBL" id="JRVC01000038">
    <property type="protein sequence ID" value="KHS41637.1"/>
    <property type="molecule type" value="Genomic_DNA"/>
</dbReference>
<keyword evidence="3 6" id="KW-0732">Signal</keyword>
<dbReference type="Proteomes" id="UP000031338">
    <property type="component" value="Unassembled WGS sequence"/>
</dbReference>
<dbReference type="Pfam" id="PF06629">
    <property type="entry name" value="MipA"/>
    <property type="match status" value="1"/>
</dbReference>
<dbReference type="GO" id="GO:0009279">
    <property type="term" value="C:cell outer membrane"/>
    <property type="evidence" value="ECO:0007669"/>
    <property type="project" value="UniProtKB-SubCell"/>
</dbReference>
<sequence>MRVIRAMVPTALGLSLANLALPHPALAQTAPSATAPVRPAGPPMAPQGWTMTVGVAPVFGMAWAGSKDTALSIFPDLRINYKDTLFLSVQDGLGWNAVNRDGWKAGPIVRTRFGRNDDDGGSPFLIAGGSDALRGMGDVDIAGEAGGFVEKRLGAKKQWRLRAEVRQGFGGHEGVVGDVLAQYSGRSGKVIYAVGPRATFASGDFMRTYYGVDGAQAARTGLAVSRPDGGLVSYGLGASLIRPLSPKRAVAVFAGVDRLGGEPAASSLIRERGQRTQFSVGLGYSYRFGL</sequence>
<dbReference type="PANTHER" id="PTHR38776:SF1">
    <property type="entry name" value="MLTA-INTERACTING PROTEIN-RELATED"/>
    <property type="match status" value="1"/>
</dbReference>